<evidence type="ECO:0008006" key="2">
    <source>
        <dbReference type="Google" id="ProtNLM"/>
    </source>
</evidence>
<dbReference type="PANTHER" id="PTHR37540:SF9">
    <property type="entry name" value="ZN(2)-C6 FUNGAL-TYPE DOMAIN-CONTAINING PROTEIN"/>
    <property type="match status" value="1"/>
</dbReference>
<gene>
    <name evidence="1" type="ORF">BDV24DRAFT_129712</name>
</gene>
<organism evidence="1">
    <name type="scientific">Aspergillus arachidicola</name>
    <dbReference type="NCBI Taxonomy" id="656916"/>
    <lineage>
        <taxon>Eukaryota</taxon>
        <taxon>Fungi</taxon>
        <taxon>Dikarya</taxon>
        <taxon>Ascomycota</taxon>
        <taxon>Pezizomycotina</taxon>
        <taxon>Eurotiomycetes</taxon>
        <taxon>Eurotiomycetidae</taxon>
        <taxon>Eurotiales</taxon>
        <taxon>Aspergillaceae</taxon>
        <taxon>Aspergillus</taxon>
        <taxon>Aspergillus subgen. Circumdati</taxon>
    </lineage>
</organism>
<dbReference type="OrthoDB" id="4158087at2759"/>
<dbReference type="Proteomes" id="UP000325558">
    <property type="component" value="Unassembled WGS sequence"/>
</dbReference>
<reference evidence="1" key="1">
    <citation type="submission" date="2019-04" db="EMBL/GenBank/DDBJ databases">
        <title>Friends and foes A comparative genomics study of 23 Aspergillus species from section Flavi.</title>
        <authorList>
            <consortium name="DOE Joint Genome Institute"/>
            <person name="Kjaerbolling I."/>
            <person name="Vesth T."/>
            <person name="Frisvad J.C."/>
            <person name="Nybo J.L."/>
            <person name="Theobald S."/>
            <person name="Kildgaard S."/>
            <person name="Isbrandt T."/>
            <person name="Kuo A."/>
            <person name="Sato A."/>
            <person name="Lyhne E.K."/>
            <person name="Kogle M.E."/>
            <person name="Wiebenga A."/>
            <person name="Kun R.S."/>
            <person name="Lubbers R.J."/>
            <person name="Makela M.R."/>
            <person name="Barry K."/>
            <person name="Chovatia M."/>
            <person name="Clum A."/>
            <person name="Daum C."/>
            <person name="Haridas S."/>
            <person name="He G."/>
            <person name="LaButti K."/>
            <person name="Lipzen A."/>
            <person name="Mondo S."/>
            <person name="Riley R."/>
            <person name="Salamov A."/>
            <person name="Simmons B.A."/>
            <person name="Magnuson J.K."/>
            <person name="Henrissat B."/>
            <person name="Mortensen U.H."/>
            <person name="Larsen T.O."/>
            <person name="Devries R.P."/>
            <person name="Grigoriev I.V."/>
            <person name="Machida M."/>
            <person name="Baker S.E."/>
            <person name="Andersen M.R."/>
        </authorList>
    </citation>
    <scope>NUCLEOTIDE SEQUENCE</scope>
    <source>
        <strain evidence="1">CBS 117612</strain>
    </source>
</reference>
<dbReference type="EMBL" id="ML737131">
    <property type="protein sequence ID" value="KAE8343120.1"/>
    <property type="molecule type" value="Genomic_DNA"/>
</dbReference>
<evidence type="ECO:0000313" key="1">
    <source>
        <dbReference type="EMBL" id="KAE8343120.1"/>
    </source>
</evidence>
<sequence>MPFEFINNNDLVDDDTRKRIRGHAALGRNKGKRVSRPSRKSVSMTARTLFRIPMIVKGASVTPKESCNIERPIDDGLILPGILPEESKGLVKKVTAFMNAIKFSPDVSNGLDYAGLGSPLCVHYMFVDEACFHGVMATALLHLNNLISRPEGLLEARRHISHTFRLVQQKLSGPGAVADETIAVIVSMTQCEHFQHRYQEGSVHVQGLLRIAQLRGGLLQLIASGSGLAQKVLRVDLENSLQLGSPTVFSLDEALVGCKTATPFPSLHVRSESEKHSLAPTHGQSQVLPASLRNILVDMLFLASMLNNAIAGVLPKINAADFYDDIISLGYRLLNVKPLSSTDGICSLQNKVHLGLTAFLVTFLQDWDGQIVRNDLLSSVLLAEVQQPLSSEQDIQEILVWLLFIGSASSCLWKHPAWVLTTRRTLLGLGVSSWENIKSILSRFPWVDVVHDTAGQALWYASNG</sequence>
<accession>A0A5N6YHY2</accession>
<proteinExistence type="predicted"/>
<dbReference type="PANTHER" id="PTHR37540">
    <property type="entry name" value="TRANSCRIPTION FACTOR (ACR-2), PUTATIVE-RELATED-RELATED"/>
    <property type="match status" value="1"/>
</dbReference>
<dbReference type="AlphaFoldDB" id="A0A5N6YHY2"/>
<protein>
    <recommendedName>
        <fullName evidence="2">Tachykinin family protein</fullName>
    </recommendedName>
</protein>
<name>A0A5N6YHY2_9EURO</name>